<dbReference type="Proteomes" id="UP000322667">
    <property type="component" value="Chromosome D04"/>
</dbReference>
<reference evidence="2 3" key="1">
    <citation type="submission" date="2019-07" db="EMBL/GenBank/DDBJ databases">
        <title>WGS assembly of Gossypium tomentosum.</title>
        <authorList>
            <person name="Chen Z.J."/>
            <person name="Sreedasyam A."/>
            <person name="Ando A."/>
            <person name="Song Q."/>
            <person name="De L."/>
            <person name="Hulse-Kemp A."/>
            <person name="Ding M."/>
            <person name="Ye W."/>
            <person name="Kirkbride R."/>
            <person name="Jenkins J."/>
            <person name="Plott C."/>
            <person name="Lovell J."/>
            <person name="Lin Y.-M."/>
            <person name="Vaughn R."/>
            <person name="Liu B."/>
            <person name="Li W."/>
            <person name="Simpson S."/>
            <person name="Scheffler B."/>
            <person name="Saski C."/>
            <person name="Grover C."/>
            <person name="Hu G."/>
            <person name="Conover J."/>
            <person name="Carlson J."/>
            <person name="Shu S."/>
            <person name="Boston L."/>
            <person name="Williams M."/>
            <person name="Peterson D."/>
            <person name="Mcgee K."/>
            <person name="Jones D."/>
            <person name="Wendel J."/>
            <person name="Stelly D."/>
            <person name="Grimwood J."/>
            <person name="Schmutz J."/>
        </authorList>
    </citation>
    <scope>NUCLEOTIDE SEQUENCE [LARGE SCALE GENOMIC DNA]</scope>
    <source>
        <strain evidence="2">7179.01</strain>
    </source>
</reference>
<dbReference type="EMBL" id="CM017626">
    <property type="protein sequence ID" value="TYH77033.1"/>
    <property type="molecule type" value="Genomic_DNA"/>
</dbReference>
<accession>A0A5D2LFW2</accession>
<evidence type="ECO:0000256" key="1">
    <source>
        <dbReference type="SAM" id="Phobius"/>
    </source>
</evidence>
<keyword evidence="3" id="KW-1185">Reference proteome</keyword>
<feature type="transmembrane region" description="Helical" evidence="1">
    <location>
        <begin position="20"/>
        <end position="41"/>
    </location>
</feature>
<dbReference type="AlphaFoldDB" id="A0A5D2LFW2"/>
<keyword evidence="1" id="KW-0472">Membrane</keyword>
<sequence length="88" mass="10568">MWTWNSLKSQFLYAVLLEALYNIYISCLWLWFLLLLHLFLFHRIYVLRGIGDPESNILMLLNRHPRIFLYNPVQLKEIAEEVKGMGIN</sequence>
<organism evidence="2 3">
    <name type="scientific">Gossypium tomentosum</name>
    <name type="common">Hawaiian cotton</name>
    <name type="synonym">Gossypium sandvicense</name>
    <dbReference type="NCBI Taxonomy" id="34277"/>
    <lineage>
        <taxon>Eukaryota</taxon>
        <taxon>Viridiplantae</taxon>
        <taxon>Streptophyta</taxon>
        <taxon>Embryophyta</taxon>
        <taxon>Tracheophyta</taxon>
        <taxon>Spermatophyta</taxon>
        <taxon>Magnoliopsida</taxon>
        <taxon>eudicotyledons</taxon>
        <taxon>Gunneridae</taxon>
        <taxon>Pentapetalae</taxon>
        <taxon>rosids</taxon>
        <taxon>malvids</taxon>
        <taxon>Malvales</taxon>
        <taxon>Malvaceae</taxon>
        <taxon>Malvoideae</taxon>
        <taxon>Gossypium</taxon>
    </lineage>
</organism>
<keyword evidence="1" id="KW-0812">Transmembrane</keyword>
<protein>
    <submittedName>
        <fullName evidence="2">Uncharacterized protein</fullName>
    </submittedName>
</protein>
<evidence type="ECO:0000313" key="3">
    <source>
        <dbReference type="Proteomes" id="UP000322667"/>
    </source>
</evidence>
<gene>
    <name evidence="2" type="ORF">ES332_D04G126500v1</name>
</gene>
<proteinExistence type="predicted"/>
<evidence type="ECO:0000313" key="2">
    <source>
        <dbReference type="EMBL" id="TYH77033.1"/>
    </source>
</evidence>
<keyword evidence="1" id="KW-1133">Transmembrane helix</keyword>
<name>A0A5D2LFW2_GOSTO</name>